<proteinExistence type="inferred from homology"/>
<dbReference type="GO" id="GO:0008124">
    <property type="term" value="F:4-alpha-hydroxytetrahydrobiopterin dehydratase activity"/>
    <property type="evidence" value="ECO:0007669"/>
    <property type="project" value="UniProtKB-EC"/>
</dbReference>
<keyword evidence="6" id="KW-1185">Reference proteome</keyword>
<evidence type="ECO:0000256" key="4">
    <source>
        <dbReference type="ARBA" id="ARBA00023239"/>
    </source>
</evidence>
<gene>
    <name evidence="5" type="ORF">PYCCODRAFT_1431489</name>
</gene>
<name>A0A1Y2IZE9_TRAC3</name>
<evidence type="ECO:0000313" key="6">
    <source>
        <dbReference type="Proteomes" id="UP000193067"/>
    </source>
</evidence>
<evidence type="ECO:0000256" key="1">
    <source>
        <dbReference type="ARBA" id="ARBA00001554"/>
    </source>
</evidence>
<dbReference type="InterPro" id="IPR036428">
    <property type="entry name" value="PCD_sf"/>
</dbReference>
<comment type="similarity">
    <text evidence="2">Belongs to the pterin-4-alpha-carbinolamine dehydratase family.</text>
</comment>
<evidence type="ECO:0000313" key="5">
    <source>
        <dbReference type="EMBL" id="OSD06496.1"/>
    </source>
</evidence>
<dbReference type="GO" id="GO:0006729">
    <property type="term" value="P:tetrahydrobiopterin biosynthetic process"/>
    <property type="evidence" value="ECO:0007669"/>
    <property type="project" value="InterPro"/>
</dbReference>
<protein>
    <recommendedName>
        <fullName evidence="3">4a-hydroxytetrahydrobiopterin dehydratase</fullName>
        <ecNumber evidence="3">4.2.1.96</ecNumber>
    </recommendedName>
</protein>
<reference evidence="5 6" key="1">
    <citation type="journal article" date="2015" name="Biotechnol. Biofuels">
        <title>Enhanced degradation of softwood versus hardwood by the white-rot fungus Pycnoporus coccineus.</title>
        <authorList>
            <person name="Couturier M."/>
            <person name="Navarro D."/>
            <person name="Chevret D."/>
            <person name="Henrissat B."/>
            <person name="Piumi F."/>
            <person name="Ruiz-Duenas F.J."/>
            <person name="Martinez A.T."/>
            <person name="Grigoriev I.V."/>
            <person name="Riley R."/>
            <person name="Lipzen A."/>
            <person name="Berrin J.G."/>
            <person name="Master E.R."/>
            <person name="Rosso M.N."/>
        </authorList>
    </citation>
    <scope>NUCLEOTIDE SEQUENCE [LARGE SCALE GENOMIC DNA]</scope>
    <source>
        <strain evidence="5 6">BRFM310</strain>
    </source>
</reference>
<organism evidence="5 6">
    <name type="scientific">Trametes coccinea (strain BRFM310)</name>
    <name type="common">Pycnoporus coccineus</name>
    <dbReference type="NCBI Taxonomy" id="1353009"/>
    <lineage>
        <taxon>Eukaryota</taxon>
        <taxon>Fungi</taxon>
        <taxon>Dikarya</taxon>
        <taxon>Basidiomycota</taxon>
        <taxon>Agaricomycotina</taxon>
        <taxon>Agaricomycetes</taxon>
        <taxon>Polyporales</taxon>
        <taxon>Polyporaceae</taxon>
        <taxon>Trametes</taxon>
    </lineage>
</organism>
<dbReference type="EMBL" id="KZ084090">
    <property type="protein sequence ID" value="OSD06496.1"/>
    <property type="molecule type" value="Genomic_DNA"/>
</dbReference>
<dbReference type="STRING" id="1353009.A0A1Y2IZE9"/>
<keyword evidence="4" id="KW-0456">Lyase</keyword>
<dbReference type="InterPro" id="IPR001533">
    <property type="entry name" value="Pterin_deHydtase"/>
</dbReference>
<dbReference type="Proteomes" id="UP000193067">
    <property type="component" value="Unassembled WGS sequence"/>
</dbReference>
<accession>A0A1Y2IZE9</accession>
<dbReference type="SUPFAM" id="SSF55248">
    <property type="entry name" value="PCD-like"/>
    <property type="match status" value="1"/>
</dbReference>
<dbReference type="Gene3D" id="3.30.1360.20">
    <property type="entry name" value="Transcriptional coactivator/pterin dehydratase"/>
    <property type="match status" value="1"/>
</dbReference>
<evidence type="ECO:0000256" key="2">
    <source>
        <dbReference type="ARBA" id="ARBA00006472"/>
    </source>
</evidence>
<dbReference type="AlphaFoldDB" id="A0A1Y2IZE9"/>
<evidence type="ECO:0000256" key="3">
    <source>
        <dbReference type="ARBA" id="ARBA00013252"/>
    </source>
</evidence>
<dbReference type="Pfam" id="PF01329">
    <property type="entry name" value="Pterin_4a"/>
    <property type="match status" value="1"/>
</dbReference>
<dbReference type="OrthoDB" id="3263285at2759"/>
<comment type="catalytic activity">
    <reaction evidence="1">
        <text>(4aS,6R)-4a-hydroxy-L-erythro-5,6,7,8-tetrahydrobiopterin = (6R)-L-erythro-6,7-dihydrobiopterin + H2O</text>
        <dbReference type="Rhea" id="RHEA:11920"/>
        <dbReference type="ChEBI" id="CHEBI:15377"/>
        <dbReference type="ChEBI" id="CHEBI:15642"/>
        <dbReference type="ChEBI" id="CHEBI:43120"/>
        <dbReference type="EC" id="4.2.1.96"/>
    </reaction>
</comment>
<sequence length="251" mass="28004">MAIRVTWIHTRRPFSCGTRPFPRATDPVGTALIGRARFQSSGTHPVSSGLRSMATVIHQGRAAVSLIKSPIWAPSCPLSDLARQSPTDSELPQLPPAPPYPCPFLTDEEIKIYLFPLYERGWTVHPSQTAKKPAPELVKRFEFDPHSAALQSFLDDINSVTEGENHHATLDIGSSPPSVTVRVHTHSGLRPALHPEEPRKGRVQPGITLRDVRFAYLLEQHSSKYLDLVVMQVSREEQPKSAEALERRRHP</sequence>
<dbReference type="EC" id="4.2.1.96" evidence="3"/>